<comment type="caution">
    <text evidence="2">The sequence shown here is derived from an EMBL/GenBank/DDBJ whole genome shotgun (WGS) entry which is preliminary data.</text>
</comment>
<dbReference type="InterPro" id="IPR027417">
    <property type="entry name" value="P-loop_NTPase"/>
</dbReference>
<dbReference type="AlphaFoldDB" id="A0AAD8Y8E7"/>
<keyword evidence="1" id="KW-0812">Transmembrane</keyword>
<dbReference type="EC" id="2.8.2.-" evidence="2"/>
<dbReference type="Proteomes" id="UP001224775">
    <property type="component" value="Unassembled WGS sequence"/>
</dbReference>
<proteinExistence type="predicted"/>
<keyword evidence="1" id="KW-1133">Transmembrane helix</keyword>
<keyword evidence="1" id="KW-0472">Membrane</keyword>
<keyword evidence="2" id="KW-0808">Transferase</keyword>
<accession>A0AAD8Y8E7</accession>
<dbReference type="InterPro" id="IPR052736">
    <property type="entry name" value="Stf3_sulfotransferase"/>
</dbReference>
<protein>
    <submittedName>
        <fullName evidence="2">Sulfotransferase family protein</fullName>
        <ecNumber evidence="2">2.8.2.-</ecNumber>
    </submittedName>
</protein>
<sequence length="530" mass="60890">MVFLPSRGILVPLLIGLIAIYIRYITHQVIMDTKYQLIWNNEEWHIDQFSRPAFPIRFINAHHHGSTSSNSIVLSLMRKLVVNPALDKVVTLMEQADTENIVPKILCNPDARSNLSKRVEEFYTDISNSQSLTYMGKVLLYATSYMSLTNHYGLLTLGMKEEVQRQTVEAPVFIASLPRTGSTILHRTMSLDTTRFRNFDLADMVVPLPKPIPRWDKEGRHEKAKEADGLINSIKLIYPGQLECLETMHGFRPSEADEDLGWYDTGLGHPYMDPLMKLYPEYRQKEEKVQGVSDGTIESKEVARYRYAWLAMIMKIYQYTDEVEWNERKQNEGRAFLRQHARPSMDLPWLMKDPNHSAYLPELLEEFPDAKLIFTHRNPGEIIPSLAKLFVVFTAPDAIPGAVGSSAKEWGEETVKRMNHYSGGLVDFTMAQNNASSPYSFPSSGTSRIDLSFVDVRRDVQGAIGKIYEQLYPDQPLTSNKATRAFKKYLEQNEREKHGNQRRSLEDFHLSKKMLHSENIMKCFSTEHST</sequence>
<feature type="transmembrane region" description="Helical" evidence="1">
    <location>
        <begin position="6"/>
        <end position="25"/>
    </location>
</feature>
<dbReference type="PANTHER" id="PTHR36451:SF1">
    <property type="entry name" value="OMEGA-HYDROXY-BETA-DIHYDROMENAQUINONE-9 SULFOTRANSFERASE STF3"/>
    <property type="match status" value="1"/>
</dbReference>
<dbReference type="SUPFAM" id="SSF52540">
    <property type="entry name" value="P-loop containing nucleoside triphosphate hydrolases"/>
    <property type="match status" value="1"/>
</dbReference>
<gene>
    <name evidence="2" type="ORF">QTG54_008766</name>
</gene>
<dbReference type="Gene3D" id="3.40.50.300">
    <property type="entry name" value="P-loop containing nucleotide triphosphate hydrolases"/>
    <property type="match status" value="1"/>
</dbReference>
<name>A0AAD8Y8E7_9STRA</name>
<dbReference type="PANTHER" id="PTHR36451">
    <property type="entry name" value="PAPS-DEPENDENT SULFOTRANSFERASE STF3"/>
    <property type="match status" value="1"/>
</dbReference>
<reference evidence="2" key="1">
    <citation type="submission" date="2023-06" db="EMBL/GenBank/DDBJ databases">
        <title>Survivors Of The Sea: Transcriptome response of Skeletonema marinoi to long-term dormancy.</title>
        <authorList>
            <person name="Pinder M.I.M."/>
            <person name="Kourtchenko O."/>
            <person name="Robertson E.K."/>
            <person name="Larsson T."/>
            <person name="Maumus F."/>
            <person name="Osuna-Cruz C.M."/>
            <person name="Vancaester E."/>
            <person name="Stenow R."/>
            <person name="Vandepoele K."/>
            <person name="Ploug H."/>
            <person name="Bruchert V."/>
            <person name="Godhe A."/>
            <person name="Topel M."/>
        </authorList>
    </citation>
    <scope>NUCLEOTIDE SEQUENCE</scope>
    <source>
        <strain evidence="2">R05AC</strain>
    </source>
</reference>
<dbReference type="Pfam" id="PF13469">
    <property type="entry name" value="Sulfotransfer_3"/>
    <property type="match status" value="1"/>
</dbReference>
<organism evidence="2 3">
    <name type="scientific">Skeletonema marinoi</name>
    <dbReference type="NCBI Taxonomy" id="267567"/>
    <lineage>
        <taxon>Eukaryota</taxon>
        <taxon>Sar</taxon>
        <taxon>Stramenopiles</taxon>
        <taxon>Ochrophyta</taxon>
        <taxon>Bacillariophyta</taxon>
        <taxon>Coscinodiscophyceae</taxon>
        <taxon>Thalassiosirophycidae</taxon>
        <taxon>Thalassiosirales</taxon>
        <taxon>Skeletonemataceae</taxon>
        <taxon>Skeletonema</taxon>
        <taxon>Skeletonema marinoi-dohrnii complex</taxon>
    </lineage>
</organism>
<evidence type="ECO:0000256" key="1">
    <source>
        <dbReference type="SAM" id="Phobius"/>
    </source>
</evidence>
<evidence type="ECO:0000313" key="3">
    <source>
        <dbReference type="Proteomes" id="UP001224775"/>
    </source>
</evidence>
<evidence type="ECO:0000313" key="2">
    <source>
        <dbReference type="EMBL" id="KAK1740671.1"/>
    </source>
</evidence>
<keyword evidence="3" id="KW-1185">Reference proteome</keyword>
<dbReference type="EMBL" id="JATAAI010000015">
    <property type="protein sequence ID" value="KAK1740671.1"/>
    <property type="molecule type" value="Genomic_DNA"/>
</dbReference>
<dbReference type="GO" id="GO:0016740">
    <property type="term" value="F:transferase activity"/>
    <property type="evidence" value="ECO:0007669"/>
    <property type="project" value="UniProtKB-KW"/>
</dbReference>